<evidence type="ECO:0000313" key="1">
    <source>
        <dbReference type="EMBL" id="RIA83963.1"/>
    </source>
</evidence>
<protein>
    <submittedName>
        <fullName evidence="1">Uncharacterized protein</fullName>
    </submittedName>
</protein>
<dbReference type="Proteomes" id="UP000265703">
    <property type="component" value="Unassembled WGS sequence"/>
</dbReference>
<sequence>MTCLDNNHIKNTHFNQQIEERLIEIGNQHSKTDKEQLATKYARTLLEAIFNVFSMAGENKFLLFPNNFTNLPNLHVNIYLLQYARNFATLVNTAVGVKEMVHRIFKGMVSHMNSKVVELNLTWGYNTVQALQYLIDGWTDFCFNAETNMLNNLTINLKLYTIILGWYITESPNTTFTNIQNDEDIIFTICHVENFIDISLNNQWNAKKVRSKDLLKKLDENHPYFQDLYRAYDDYLNSRTAILNNSLTFYNSIAYTVFKSNQEPI</sequence>
<organism evidence="1 2">
    <name type="scientific">Glomus cerebriforme</name>
    <dbReference type="NCBI Taxonomy" id="658196"/>
    <lineage>
        <taxon>Eukaryota</taxon>
        <taxon>Fungi</taxon>
        <taxon>Fungi incertae sedis</taxon>
        <taxon>Mucoromycota</taxon>
        <taxon>Glomeromycotina</taxon>
        <taxon>Glomeromycetes</taxon>
        <taxon>Glomerales</taxon>
        <taxon>Glomeraceae</taxon>
        <taxon>Glomus</taxon>
    </lineage>
</organism>
<comment type="caution">
    <text evidence="1">The sequence shown here is derived from an EMBL/GenBank/DDBJ whole genome shotgun (WGS) entry which is preliminary data.</text>
</comment>
<name>A0A397SCE7_9GLOM</name>
<dbReference type="EMBL" id="QKYT01000529">
    <property type="protein sequence ID" value="RIA83963.1"/>
    <property type="molecule type" value="Genomic_DNA"/>
</dbReference>
<accession>A0A397SCE7</accession>
<gene>
    <name evidence="1" type="ORF">C1645_832989</name>
</gene>
<evidence type="ECO:0000313" key="2">
    <source>
        <dbReference type="Proteomes" id="UP000265703"/>
    </source>
</evidence>
<proteinExistence type="predicted"/>
<dbReference type="OrthoDB" id="2360510at2759"/>
<reference evidence="1 2" key="1">
    <citation type="submission" date="2018-06" db="EMBL/GenBank/DDBJ databases">
        <title>Comparative genomics reveals the genomic features of Rhizophagus irregularis, R. cerebriforme, R. diaphanum and Gigaspora rosea, and their symbiotic lifestyle signature.</title>
        <authorList>
            <person name="Morin E."/>
            <person name="San Clemente H."/>
            <person name="Chen E.C.H."/>
            <person name="De La Providencia I."/>
            <person name="Hainaut M."/>
            <person name="Kuo A."/>
            <person name="Kohler A."/>
            <person name="Murat C."/>
            <person name="Tang N."/>
            <person name="Roy S."/>
            <person name="Loubradou J."/>
            <person name="Henrissat B."/>
            <person name="Grigoriev I.V."/>
            <person name="Corradi N."/>
            <person name="Roux C."/>
            <person name="Martin F.M."/>
        </authorList>
    </citation>
    <scope>NUCLEOTIDE SEQUENCE [LARGE SCALE GENOMIC DNA]</scope>
    <source>
        <strain evidence="1 2">DAOM 227022</strain>
    </source>
</reference>
<dbReference type="AlphaFoldDB" id="A0A397SCE7"/>
<keyword evidence="2" id="KW-1185">Reference proteome</keyword>